<dbReference type="Pfam" id="PF05190">
    <property type="entry name" value="MutS_IV"/>
    <property type="match status" value="1"/>
</dbReference>
<keyword evidence="14" id="KW-1185">Reference proteome</keyword>
<dbReference type="InterPro" id="IPR036678">
    <property type="entry name" value="MutS_con_dom_sf"/>
</dbReference>
<dbReference type="NCBIfam" id="NF003810">
    <property type="entry name" value="PRK05399.1"/>
    <property type="match status" value="1"/>
</dbReference>
<dbReference type="PANTHER" id="PTHR11361:SF34">
    <property type="entry name" value="DNA MISMATCH REPAIR PROTEIN MSH1, MITOCHONDRIAL"/>
    <property type="match status" value="1"/>
</dbReference>
<gene>
    <name evidence="13" type="primary">mutS</name>
    <name evidence="13" type="ORF">METEAL_05430</name>
</gene>
<dbReference type="InterPro" id="IPR016151">
    <property type="entry name" value="DNA_mismatch_repair_MutS_N"/>
</dbReference>
<dbReference type="InterPro" id="IPR027417">
    <property type="entry name" value="P-loop_NTPase"/>
</dbReference>
<dbReference type="Gene3D" id="1.10.1420.10">
    <property type="match status" value="2"/>
</dbReference>
<dbReference type="GO" id="GO:0005829">
    <property type="term" value="C:cytosol"/>
    <property type="evidence" value="ECO:0007669"/>
    <property type="project" value="TreeGrafter"/>
</dbReference>
<dbReference type="AlphaFoldDB" id="A0AA48GKD3"/>
<dbReference type="GO" id="GO:0030983">
    <property type="term" value="F:mismatched DNA binding"/>
    <property type="evidence" value="ECO:0007669"/>
    <property type="project" value="InterPro"/>
</dbReference>
<evidence type="ECO:0000313" key="14">
    <source>
        <dbReference type="Proteomes" id="UP001238179"/>
    </source>
</evidence>
<dbReference type="InterPro" id="IPR005748">
    <property type="entry name" value="DNA_mismatch_repair_MutS"/>
</dbReference>
<dbReference type="EMBL" id="AP027080">
    <property type="protein sequence ID" value="BDU71369.1"/>
    <property type="molecule type" value="Genomic_DNA"/>
</dbReference>
<evidence type="ECO:0000256" key="8">
    <source>
        <dbReference type="ARBA" id="ARBA00024647"/>
    </source>
</evidence>
<dbReference type="Pfam" id="PF05188">
    <property type="entry name" value="MutS_II"/>
    <property type="match status" value="1"/>
</dbReference>
<dbReference type="InterPro" id="IPR000432">
    <property type="entry name" value="DNA_mismatch_repair_MutS_C"/>
</dbReference>
<evidence type="ECO:0000259" key="12">
    <source>
        <dbReference type="PROSITE" id="PS00486"/>
    </source>
</evidence>
<dbReference type="Gene3D" id="3.40.50.300">
    <property type="entry name" value="P-loop containing nucleotide triphosphate hydrolases"/>
    <property type="match status" value="1"/>
</dbReference>
<accession>A0AA48GKD3</accession>
<evidence type="ECO:0000256" key="1">
    <source>
        <dbReference type="ARBA" id="ARBA00006271"/>
    </source>
</evidence>
<dbReference type="InterPro" id="IPR007861">
    <property type="entry name" value="DNA_mismatch_repair_MutS_clamp"/>
</dbReference>
<dbReference type="SMART" id="SM00534">
    <property type="entry name" value="MUTSac"/>
    <property type="match status" value="1"/>
</dbReference>
<dbReference type="InterPro" id="IPR007696">
    <property type="entry name" value="DNA_mismatch_repair_MutS_core"/>
</dbReference>
<evidence type="ECO:0000256" key="3">
    <source>
        <dbReference type="ARBA" id="ARBA00022741"/>
    </source>
</evidence>
<dbReference type="KEGG" id="msil:METEAL_05430"/>
<dbReference type="Gene3D" id="3.40.1170.10">
    <property type="entry name" value="DNA repair protein MutS, domain I"/>
    <property type="match status" value="1"/>
</dbReference>
<dbReference type="InterPro" id="IPR007860">
    <property type="entry name" value="DNA_mmatch_repair_MutS_con_dom"/>
</dbReference>
<name>A0AA48GKD3_9BACT</name>
<keyword evidence="6 10" id="KW-0238">DNA-binding</keyword>
<proteinExistence type="inferred from homology"/>
<dbReference type="SUPFAM" id="SSF53150">
    <property type="entry name" value="DNA repair protein MutS, domain II"/>
    <property type="match status" value="1"/>
</dbReference>
<dbReference type="Pfam" id="PF05192">
    <property type="entry name" value="MutS_III"/>
    <property type="match status" value="1"/>
</dbReference>
<dbReference type="GO" id="GO:0006298">
    <property type="term" value="P:mismatch repair"/>
    <property type="evidence" value="ECO:0007669"/>
    <property type="project" value="UniProtKB-UniRule"/>
</dbReference>
<comment type="function">
    <text evidence="8">This protein is involved in the repair of mismatches in DNA. It is possible that it carries out the mismatch recognition step. This protein has a weak ATPase activity.</text>
</comment>
<dbReference type="Pfam" id="PF00488">
    <property type="entry name" value="MutS_V"/>
    <property type="match status" value="1"/>
</dbReference>
<dbReference type="PANTHER" id="PTHR11361">
    <property type="entry name" value="DNA MISMATCH REPAIR PROTEIN MUTS FAMILY MEMBER"/>
    <property type="match status" value="1"/>
</dbReference>
<evidence type="ECO:0000256" key="2">
    <source>
        <dbReference type="ARBA" id="ARBA00021982"/>
    </source>
</evidence>
<dbReference type="Pfam" id="PF01624">
    <property type="entry name" value="MutS_I"/>
    <property type="match status" value="1"/>
</dbReference>
<evidence type="ECO:0000256" key="5">
    <source>
        <dbReference type="ARBA" id="ARBA00022840"/>
    </source>
</evidence>
<dbReference type="GO" id="GO:0005524">
    <property type="term" value="F:ATP binding"/>
    <property type="evidence" value="ECO:0007669"/>
    <property type="project" value="UniProtKB-UniRule"/>
</dbReference>
<keyword evidence="7 10" id="KW-0234">DNA repair</keyword>
<dbReference type="InterPro" id="IPR036187">
    <property type="entry name" value="DNA_mismatch_repair_MutS_sf"/>
</dbReference>
<evidence type="ECO:0000313" key="13">
    <source>
        <dbReference type="EMBL" id="BDU71369.1"/>
    </source>
</evidence>
<dbReference type="SUPFAM" id="SSF48334">
    <property type="entry name" value="DNA repair protein MutS, domain III"/>
    <property type="match status" value="1"/>
</dbReference>
<feature type="region of interest" description="Disordered" evidence="11">
    <location>
        <begin position="789"/>
        <end position="815"/>
    </location>
</feature>
<evidence type="ECO:0000256" key="11">
    <source>
        <dbReference type="SAM" id="MobiDB-lite"/>
    </source>
</evidence>
<protein>
    <recommendedName>
        <fullName evidence="2 9">DNA mismatch repair protein MutS</fullName>
    </recommendedName>
</protein>
<dbReference type="Proteomes" id="UP001238179">
    <property type="component" value="Chromosome"/>
</dbReference>
<evidence type="ECO:0000256" key="9">
    <source>
        <dbReference type="NCBIfam" id="TIGR01070"/>
    </source>
</evidence>
<dbReference type="InterPro" id="IPR007695">
    <property type="entry name" value="DNA_mismatch_repair_MutS-lik_N"/>
</dbReference>
<dbReference type="PIRSF" id="PIRSF037677">
    <property type="entry name" value="DNA_mis_repair_Msh6"/>
    <property type="match status" value="1"/>
</dbReference>
<dbReference type="InterPro" id="IPR045076">
    <property type="entry name" value="MutS"/>
</dbReference>
<dbReference type="SUPFAM" id="SSF55271">
    <property type="entry name" value="DNA repair protein MutS, domain I"/>
    <property type="match status" value="1"/>
</dbReference>
<dbReference type="PROSITE" id="PS00486">
    <property type="entry name" value="DNA_MISMATCH_REPAIR_2"/>
    <property type="match status" value="1"/>
</dbReference>
<evidence type="ECO:0000256" key="6">
    <source>
        <dbReference type="ARBA" id="ARBA00023125"/>
    </source>
</evidence>
<dbReference type="SUPFAM" id="SSF52540">
    <property type="entry name" value="P-loop containing nucleoside triphosphate hydrolases"/>
    <property type="match status" value="1"/>
</dbReference>
<dbReference type="Gene3D" id="3.30.420.110">
    <property type="entry name" value="MutS, connector domain"/>
    <property type="match status" value="1"/>
</dbReference>
<keyword evidence="5" id="KW-0067">ATP-binding</keyword>
<reference evidence="14" key="1">
    <citation type="journal article" date="2023" name="Int. J. Syst. Evol. Microbiol.">
        <title>Mesoterricola silvestris gen. nov., sp. nov., Mesoterricola sediminis sp. nov., Geothrix oryzae sp. nov., Geothrix edaphica sp. nov., Geothrix rubra sp. nov., and Geothrix limicola sp. nov., six novel members of Acidobacteriota isolated from soils.</title>
        <authorList>
            <person name="Itoh H."/>
            <person name="Sugisawa Y."/>
            <person name="Mise K."/>
            <person name="Xu Z."/>
            <person name="Kuniyasu M."/>
            <person name="Ushijima N."/>
            <person name="Kawano K."/>
            <person name="Kobayashi E."/>
            <person name="Shiratori Y."/>
            <person name="Masuda Y."/>
            <person name="Senoo K."/>
        </authorList>
    </citation>
    <scope>NUCLEOTIDE SEQUENCE [LARGE SCALE GENOMIC DNA]</scope>
    <source>
        <strain evidence="14">W79</strain>
    </source>
</reference>
<evidence type="ECO:0000256" key="4">
    <source>
        <dbReference type="ARBA" id="ARBA00022763"/>
    </source>
</evidence>
<comment type="similarity">
    <text evidence="1 10">Belongs to the DNA mismatch repair MutS family.</text>
</comment>
<organism evidence="13 14">
    <name type="scientific">Mesoterricola silvestris</name>
    <dbReference type="NCBI Taxonomy" id="2927979"/>
    <lineage>
        <taxon>Bacteria</taxon>
        <taxon>Pseudomonadati</taxon>
        <taxon>Acidobacteriota</taxon>
        <taxon>Holophagae</taxon>
        <taxon>Holophagales</taxon>
        <taxon>Holophagaceae</taxon>
        <taxon>Mesoterricola</taxon>
    </lineage>
</organism>
<dbReference type="NCBIfam" id="TIGR01070">
    <property type="entry name" value="mutS1"/>
    <property type="match status" value="1"/>
</dbReference>
<keyword evidence="4 10" id="KW-0227">DNA damage</keyword>
<dbReference type="InterPro" id="IPR017261">
    <property type="entry name" value="DNA_mismatch_repair_MutS/MSH"/>
</dbReference>
<feature type="domain" description="DNA mismatch repair proteins mutS family" evidence="12">
    <location>
        <begin position="679"/>
        <end position="695"/>
    </location>
</feature>
<keyword evidence="3 10" id="KW-0547">Nucleotide-binding</keyword>
<dbReference type="SMART" id="SM00533">
    <property type="entry name" value="MUTSd"/>
    <property type="match status" value="1"/>
</dbReference>
<dbReference type="GO" id="GO:0140664">
    <property type="term" value="F:ATP-dependent DNA damage sensor activity"/>
    <property type="evidence" value="ECO:0007669"/>
    <property type="project" value="InterPro"/>
</dbReference>
<evidence type="ECO:0000256" key="10">
    <source>
        <dbReference type="RuleBase" id="RU003756"/>
    </source>
</evidence>
<evidence type="ECO:0000256" key="7">
    <source>
        <dbReference type="ARBA" id="ARBA00023204"/>
    </source>
</evidence>
<sequence length="846" mass="93170">MSTPMLTQVAALKREAGDAILFTRMGDFYELHGEDAVKAAPVMEIALTLRGRGTEFETPMCGVPHFALESYLPKLLAAGYSAAIANPTAKPEEVKGLLPRAITRIITPGTWLDDDGRWLAAAHRVGESWGIALLQLASGQLRVIPGEGLPLLASTLERLGPQELILAEGSPDPFELEAARTRLPVWRFEAARARTQILAFFGWTHLEGVGLDPYPAAIGALGALLDQVEATQKGRPAHIQGVNLELGAAGPLLDATSARHLEVFANTLDGSRAGSLLELMDQCRSRLGSRLLRAWLDQPLRDRAGLELRWRQVAWFTEDRHREPIQKVLASVPDLDRILGRVALGLATPPELAQLRDGLARAGKLPDLIQEGGWFQESQELDVWPGDTPTCGELVAELRRCLAEAPPLELEKGNTILDGVDPELDAVRRLARDAKQVMLELEEEERAASGINSLKIKYNRVFGYYFEITKANLASAPAHFIRKQTLANAERFTTEKLMAFEQRLLSAESDLLRLEEAQFKRLLARVLEDRGALTRLARAVAKVDVLCAFAERARLSGWTRPEVSEDRELILAGARHPMLEARLGRECIPNDLRLPAGSSMAVVTGPNMGGKSTFLRTAALLAVLAQVGSFVPAELMRFSLVDRIFTRIGASDFLAKGQSTFMVEMTETARILNQVTPASLVILDEIGRGTSTRDGLALAEAIALHLRDLKGGEPRTLFATHYFELTRLADDPRIQNLHVEVQEWEEHLLFLHRIAEGPADRSYGIQVARLAGLPRSVIAAAQRILAETPEKPLEEKRSRRQAPVQPALPLFEPEPDPLREELAALDLNRMTPLEVMAWVAARQKGS</sequence>